<dbReference type="Proteomes" id="UP001497457">
    <property type="component" value="Chromosome 7b"/>
</dbReference>
<dbReference type="EMBL" id="OZ075117">
    <property type="protein sequence ID" value="CAL5083569.1"/>
    <property type="molecule type" value="Genomic_DNA"/>
</dbReference>
<proteinExistence type="predicted"/>
<evidence type="ECO:0000313" key="4">
    <source>
        <dbReference type="EMBL" id="CAL5083569.1"/>
    </source>
</evidence>
<dbReference type="SUPFAM" id="SSF158615">
    <property type="entry name" value="RbcX-like"/>
    <property type="match status" value="2"/>
</dbReference>
<evidence type="ECO:0000256" key="3">
    <source>
        <dbReference type="ARBA" id="ARBA00023300"/>
    </source>
</evidence>
<organism evidence="4 5">
    <name type="scientific">Urochloa decumbens</name>
    <dbReference type="NCBI Taxonomy" id="240449"/>
    <lineage>
        <taxon>Eukaryota</taxon>
        <taxon>Viridiplantae</taxon>
        <taxon>Streptophyta</taxon>
        <taxon>Embryophyta</taxon>
        <taxon>Tracheophyta</taxon>
        <taxon>Spermatophyta</taxon>
        <taxon>Magnoliopsida</taxon>
        <taxon>Liliopsida</taxon>
        <taxon>Poales</taxon>
        <taxon>Poaceae</taxon>
        <taxon>PACMAD clade</taxon>
        <taxon>Panicoideae</taxon>
        <taxon>Panicodae</taxon>
        <taxon>Paniceae</taxon>
        <taxon>Melinidinae</taxon>
        <taxon>Urochloa</taxon>
    </lineage>
</organism>
<dbReference type="GO" id="GO:0015979">
    <property type="term" value="P:photosynthesis"/>
    <property type="evidence" value="ECO:0007669"/>
    <property type="project" value="UniProtKB-KW"/>
</dbReference>
<evidence type="ECO:0000313" key="5">
    <source>
        <dbReference type="Proteomes" id="UP001497457"/>
    </source>
</evidence>
<keyword evidence="3" id="KW-0120">Carbon dioxide fixation</keyword>
<dbReference type="PANTHER" id="PTHR33791:SF2">
    <property type="entry name" value="OS07G0569600 PROTEIN"/>
    <property type="match status" value="1"/>
</dbReference>
<evidence type="ECO:0000256" key="1">
    <source>
        <dbReference type="ARBA" id="ARBA00022531"/>
    </source>
</evidence>
<dbReference type="PANTHER" id="PTHR33791">
    <property type="entry name" value="CHAPERONIN-LIKE RBCX PROTEIN 1, CHLOROPLASTIC"/>
    <property type="match status" value="1"/>
</dbReference>
<evidence type="ECO:0000256" key="2">
    <source>
        <dbReference type="ARBA" id="ARBA00023186"/>
    </source>
</evidence>
<keyword evidence="1" id="KW-0602">Photosynthesis</keyword>
<reference evidence="4" key="1">
    <citation type="submission" date="2024-10" db="EMBL/GenBank/DDBJ databases">
        <authorList>
            <person name="Ryan C."/>
        </authorList>
    </citation>
    <scope>NUCLEOTIDE SEQUENCE [LARGE SCALE GENOMIC DNA]</scope>
</reference>
<accession>A0ABC9FXM7</accession>
<protein>
    <submittedName>
        <fullName evidence="4">Uncharacterized protein</fullName>
    </submittedName>
</protein>
<name>A0ABC9FXM7_9POAL</name>
<dbReference type="GO" id="GO:0015977">
    <property type="term" value="P:carbon fixation"/>
    <property type="evidence" value="ECO:0007669"/>
    <property type="project" value="UniProtKB-KW"/>
</dbReference>
<gene>
    <name evidence="4" type="ORF">URODEC1_LOCUS110020</name>
</gene>
<dbReference type="AlphaFoldDB" id="A0ABC9FXM7"/>
<dbReference type="Gene3D" id="1.10.1200.210">
    <property type="entry name" value="Chaperonin-like RbcX"/>
    <property type="match status" value="2"/>
</dbReference>
<keyword evidence="5" id="KW-1185">Reference proteome</keyword>
<dbReference type="InterPro" id="IPR038052">
    <property type="entry name" value="Chaperonin_RbcX_sf"/>
</dbReference>
<dbReference type="InterPro" id="IPR003435">
    <property type="entry name" value="Chaperonin_RcbX"/>
</dbReference>
<dbReference type="Pfam" id="PF02341">
    <property type="entry name" value="RbcX"/>
    <property type="match status" value="1"/>
</dbReference>
<keyword evidence="2" id="KW-0143">Chaperone</keyword>
<sequence>MAVTQAASVAAAAHTAACCLSTTCHRGTSRWALPSRAPAGFRWLRRRAQTRARARRGARATGRGRGLVVVAEFGGTYDDGFEDVHKNIINYFTYKATHTVLHQLYEMNPPSYTWLYNYINVVDPLDGDYFLRLLAKERQDLAERVMITRLHLYGKWIKVVIQISVQLNLKRNKFDGTNLPLCVCVKPASEQKCDHAMMYERISKENLDIMRQRLLETVVWPTDDTSTGESKD</sequence>